<proteinExistence type="predicted"/>
<dbReference type="Proteomes" id="UP001596455">
    <property type="component" value="Unassembled WGS sequence"/>
</dbReference>
<sequence>MSVVHHEVTGDPRNPALLLSNSLGTALELWEPQLEAFSEDFRVIRYDSRGHGRSPVPPGPYTIEDLGADVVELLDHLEVERAHVVGISIGGLTGQHLAVRYPDRVGKLVVANTAPRIGEPDTWRQRAEVVTARGMSAIADGVVERWLTADHAAKHPETVTWLRQMLLTTDPAGYAATCEALATADLRAEISRITAPTLAIGGTGDVPTPPAATRAIADTVPGARYLELEAAHISNVEAAAPFTAAVLDFIV</sequence>
<dbReference type="NCBIfam" id="TIGR02427">
    <property type="entry name" value="protocat_pcaD"/>
    <property type="match status" value="1"/>
</dbReference>
<dbReference type="PANTHER" id="PTHR43433">
    <property type="entry name" value="HYDROLASE, ALPHA/BETA FOLD FAMILY PROTEIN"/>
    <property type="match status" value="1"/>
</dbReference>
<dbReference type="EMBL" id="JBHTCQ010000004">
    <property type="protein sequence ID" value="MFC7406750.1"/>
    <property type="molecule type" value="Genomic_DNA"/>
</dbReference>
<keyword evidence="3" id="KW-1185">Reference proteome</keyword>
<protein>
    <submittedName>
        <fullName evidence="2">3-oxoadipate enol-lactonase</fullName>
        <ecNumber evidence="2">3.1.1.24</ecNumber>
    </submittedName>
</protein>
<dbReference type="RefSeq" id="WP_382396284.1">
    <property type="nucleotide sequence ID" value="NZ_JBHTCQ010000004.1"/>
</dbReference>
<organism evidence="2 3">
    <name type="scientific">Georgenia alba</name>
    <dbReference type="NCBI Taxonomy" id="2233858"/>
    <lineage>
        <taxon>Bacteria</taxon>
        <taxon>Bacillati</taxon>
        <taxon>Actinomycetota</taxon>
        <taxon>Actinomycetes</taxon>
        <taxon>Micrococcales</taxon>
        <taxon>Bogoriellaceae</taxon>
        <taxon>Georgenia</taxon>
    </lineage>
</organism>
<feature type="domain" description="AB hydrolase-1" evidence="1">
    <location>
        <begin position="15"/>
        <end position="237"/>
    </location>
</feature>
<reference evidence="3" key="1">
    <citation type="journal article" date="2019" name="Int. J. Syst. Evol. Microbiol.">
        <title>The Global Catalogue of Microorganisms (GCM) 10K type strain sequencing project: providing services to taxonomists for standard genome sequencing and annotation.</title>
        <authorList>
            <consortium name="The Broad Institute Genomics Platform"/>
            <consortium name="The Broad Institute Genome Sequencing Center for Infectious Disease"/>
            <person name="Wu L."/>
            <person name="Ma J."/>
        </authorList>
    </citation>
    <scope>NUCLEOTIDE SEQUENCE [LARGE SCALE GENOMIC DNA]</scope>
    <source>
        <strain evidence="3">JCM 1490</strain>
    </source>
</reference>
<dbReference type="PANTHER" id="PTHR43433:SF5">
    <property type="entry name" value="AB HYDROLASE-1 DOMAIN-CONTAINING PROTEIN"/>
    <property type="match status" value="1"/>
</dbReference>
<dbReference type="GO" id="GO:0047570">
    <property type="term" value="F:3-oxoadipate enol-lactonase activity"/>
    <property type="evidence" value="ECO:0007669"/>
    <property type="project" value="UniProtKB-EC"/>
</dbReference>
<evidence type="ECO:0000313" key="2">
    <source>
        <dbReference type="EMBL" id="MFC7406750.1"/>
    </source>
</evidence>
<accession>A0ABW2QBD4</accession>
<dbReference type="PRINTS" id="PR00111">
    <property type="entry name" value="ABHYDROLASE"/>
</dbReference>
<evidence type="ECO:0000313" key="3">
    <source>
        <dbReference type="Proteomes" id="UP001596455"/>
    </source>
</evidence>
<dbReference type="SUPFAM" id="SSF53474">
    <property type="entry name" value="alpha/beta-Hydrolases"/>
    <property type="match status" value="1"/>
</dbReference>
<comment type="caution">
    <text evidence="2">The sequence shown here is derived from an EMBL/GenBank/DDBJ whole genome shotgun (WGS) entry which is preliminary data.</text>
</comment>
<dbReference type="Gene3D" id="3.40.50.1820">
    <property type="entry name" value="alpha/beta hydrolase"/>
    <property type="match status" value="1"/>
</dbReference>
<keyword evidence="2" id="KW-0378">Hydrolase</keyword>
<name>A0ABW2QBD4_9MICO</name>
<dbReference type="InterPro" id="IPR050471">
    <property type="entry name" value="AB_hydrolase"/>
</dbReference>
<gene>
    <name evidence="2" type="primary">pcaD</name>
    <name evidence="2" type="ORF">ACFQQL_16640</name>
</gene>
<dbReference type="InterPro" id="IPR000073">
    <property type="entry name" value="AB_hydrolase_1"/>
</dbReference>
<dbReference type="InterPro" id="IPR029058">
    <property type="entry name" value="AB_hydrolase_fold"/>
</dbReference>
<dbReference type="Pfam" id="PF00561">
    <property type="entry name" value="Abhydrolase_1"/>
    <property type="match status" value="1"/>
</dbReference>
<evidence type="ECO:0000259" key="1">
    <source>
        <dbReference type="Pfam" id="PF00561"/>
    </source>
</evidence>
<dbReference type="EC" id="3.1.1.24" evidence="2"/>
<dbReference type="InterPro" id="IPR026968">
    <property type="entry name" value="PcaD/CatD"/>
</dbReference>